<evidence type="ECO:0000256" key="3">
    <source>
        <dbReference type="ARBA" id="ARBA00022473"/>
    </source>
</evidence>
<feature type="binding site" evidence="8">
    <location>
        <position position="55"/>
    </location>
    <ligand>
        <name>ATP</name>
        <dbReference type="ChEBI" id="CHEBI:30616"/>
    </ligand>
</feature>
<feature type="binding site" evidence="8">
    <location>
        <position position="103"/>
    </location>
    <ligand>
        <name>ATP</name>
        <dbReference type="ChEBI" id="CHEBI:30616"/>
    </ligand>
</feature>
<organism evidence="11 12">
    <name type="scientific">Amphibalanus amphitrite</name>
    <name type="common">Striped barnacle</name>
    <name type="synonym">Balanus amphitrite</name>
    <dbReference type="NCBI Taxonomy" id="1232801"/>
    <lineage>
        <taxon>Eukaryota</taxon>
        <taxon>Metazoa</taxon>
        <taxon>Ecdysozoa</taxon>
        <taxon>Arthropoda</taxon>
        <taxon>Crustacea</taxon>
        <taxon>Multicrustacea</taxon>
        <taxon>Cirripedia</taxon>
        <taxon>Thoracica</taxon>
        <taxon>Thoracicalcarea</taxon>
        <taxon>Balanomorpha</taxon>
        <taxon>Balanoidea</taxon>
        <taxon>Balanidae</taxon>
        <taxon>Amphibalaninae</taxon>
        <taxon>Amphibalanus</taxon>
    </lineage>
</organism>
<dbReference type="PROSITE" id="PS51374">
    <property type="entry name" value="NDPK_LIKE"/>
    <property type="match status" value="1"/>
</dbReference>
<evidence type="ECO:0000313" key="12">
    <source>
        <dbReference type="Proteomes" id="UP000440578"/>
    </source>
</evidence>
<dbReference type="GO" id="GO:0006183">
    <property type="term" value="P:GTP biosynthetic process"/>
    <property type="evidence" value="ECO:0007669"/>
    <property type="project" value="InterPro"/>
</dbReference>
<dbReference type="InterPro" id="IPR007858">
    <property type="entry name" value="Dpy-30_motif"/>
</dbReference>
<dbReference type="Pfam" id="PF00334">
    <property type="entry name" value="NDK"/>
    <property type="match status" value="1"/>
</dbReference>
<dbReference type="PANTHER" id="PTHR46161:SF1">
    <property type="entry name" value="NUCLEOSIDE DIPHOSPHATE KINASE HOMOLOG 5"/>
    <property type="match status" value="1"/>
</dbReference>
<evidence type="ECO:0000256" key="1">
    <source>
        <dbReference type="ARBA" id="ARBA00004138"/>
    </source>
</evidence>
<evidence type="ECO:0000259" key="10">
    <source>
        <dbReference type="SMART" id="SM00562"/>
    </source>
</evidence>
<dbReference type="SUPFAM" id="SSF54919">
    <property type="entry name" value="Nucleoside diphosphate kinase, NDK"/>
    <property type="match status" value="1"/>
</dbReference>
<feature type="domain" description="Nucleoside diphosphate kinase-like" evidence="10">
    <location>
        <begin position="1"/>
        <end position="139"/>
    </location>
</feature>
<dbReference type="GO" id="GO:0004550">
    <property type="term" value="F:nucleoside diphosphate kinase activity"/>
    <property type="evidence" value="ECO:0007669"/>
    <property type="project" value="InterPro"/>
</dbReference>
<evidence type="ECO:0000256" key="2">
    <source>
        <dbReference type="ARBA" id="ARBA00008142"/>
    </source>
</evidence>
<dbReference type="GO" id="GO:0016787">
    <property type="term" value="F:hydrolase activity"/>
    <property type="evidence" value="ECO:0007669"/>
    <property type="project" value="UniProtKB-KW"/>
</dbReference>
<keyword evidence="3" id="KW-0217">Developmental protein</keyword>
<dbReference type="SMART" id="SM00562">
    <property type="entry name" value="NDK"/>
    <property type="match status" value="1"/>
</dbReference>
<dbReference type="GO" id="GO:0005929">
    <property type="term" value="C:cilium"/>
    <property type="evidence" value="ECO:0007669"/>
    <property type="project" value="UniProtKB-SubCell"/>
</dbReference>
<feature type="binding site" evidence="8">
    <location>
        <position position="9"/>
    </location>
    <ligand>
        <name>ATP</name>
        <dbReference type="ChEBI" id="CHEBI:30616"/>
    </ligand>
</feature>
<dbReference type="Gene3D" id="3.30.70.141">
    <property type="entry name" value="Nucleoside diphosphate kinase-like domain"/>
    <property type="match status" value="1"/>
</dbReference>
<feature type="binding site" evidence="8">
    <location>
        <position position="83"/>
    </location>
    <ligand>
        <name>ATP</name>
        <dbReference type="ChEBI" id="CHEBI:30616"/>
    </ligand>
</feature>
<feature type="active site" description="Pros-phosphohistidine intermediate" evidence="8">
    <location>
        <position position="116"/>
    </location>
</feature>
<dbReference type="CDD" id="cd22970">
    <property type="entry name" value="DD_NDKH5-like"/>
    <property type="match status" value="1"/>
</dbReference>
<gene>
    <name evidence="11" type="primary">NME5</name>
    <name evidence="11" type="ORF">FJT64_022420</name>
</gene>
<dbReference type="OrthoDB" id="98077at2759"/>
<reference evidence="11 12" key="1">
    <citation type="submission" date="2019-07" db="EMBL/GenBank/DDBJ databases">
        <title>Draft genome assembly of a fouling barnacle, Amphibalanus amphitrite (Darwin, 1854): The first reference genome for Thecostraca.</title>
        <authorList>
            <person name="Kim W."/>
        </authorList>
    </citation>
    <scope>NUCLEOTIDE SEQUENCE [LARGE SCALE GENOMIC DNA]</scope>
    <source>
        <strain evidence="11">SNU_AA5</strain>
        <tissue evidence="11">Soma without cirri and trophi</tissue>
    </source>
</reference>
<dbReference type="GO" id="GO:0006241">
    <property type="term" value="P:CTP biosynthetic process"/>
    <property type="evidence" value="ECO:0007669"/>
    <property type="project" value="InterPro"/>
</dbReference>
<evidence type="ECO:0000256" key="7">
    <source>
        <dbReference type="ARBA" id="ARBA00080200"/>
    </source>
</evidence>
<evidence type="ECO:0000256" key="4">
    <source>
        <dbReference type="ARBA" id="ARBA00022801"/>
    </source>
</evidence>
<name>A0A6A4WUS4_AMPAM</name>
<comment type="similarity">
    <text evidence="2 8 9">Belongs to the NDK family.</text>
</comment>
<dbReference type="InterPro" id="IPR036850">
    <property type="entry name" value="NDK-like_dom_sf"/>
</dbReference>
<dbReference type="FunFam" id="1.20.890.10:FF:000008">
    <property type="entry name" value="Nucleoside diphosphate kinase homolog 5"/>
    <property type="match status" value="1"/>
</dbReference>
<evidence type="ECO:0000256" key="5">
    <source>
        <dbReference type="ARBA" id="ARBA00023273"/>
    </source>
</evidence>
<dbReference type="PANTHER" id="PTHR46161">
    <property type="entry name" value="NUCLEOSIDE DIPHOSPHATE KINASE"/>
    <property type="match status" value="1"/>
</dbReference>
<proteinExistence type="inferred from homology"/>
<dbReference type="Pfam" id="PF05186">
    <property type="entry name" value="Dpy-30"/>
    <property type="match status" value="1"/>
</dbReference>
<dbReference type="InterPro" id="IPR001564">
    <property type="entry name" value="Nucleoside_diP_kinase"/>
</dbReference>
<evidence type="ECO:0000256" key="6">
    <source>
        <dbReference type="ARBA" id="ARBA00072632"/>
    </source>
</evidence>
<evidence type="ECO:0000256" key="9">
    <source>
        <dbReference type="RuleBase" id="RU004011"/>
    </source>
</evidence>
<feature type="binding site" evidence="8">
    <location>
        <position position="89"/>
    </location>
    <ligand>
        <name>ATP</name>
        <dbReference type="ChEBI" id="CHEBI:30616"/>
    </ligand>
</feature>
<dbReference type="AlphaFoldDB" id="A0A6A4WUS4"/>
<feature type="binding site" evidence="8">
    <location>
        <position position="113"/>
    </location>
    <ligand>
        <name>ATP</name>
        <dbReference type="ChEBI" id="CHEBI:30616"/>
    </ligand>
</feature>
<protein>
    <recommendedName>
        <fullName evidence="6">Nucleoside diphosphate kinase homolog 5</fullName>
    </recommendedName>
    <alternativeName>
        <fullName evidence="7">3'-5' exonuclease NME5</fullName>
    </alternativeName>
</protein>
<dbReference type="Gene3D" id="1.20.890.10">
    <property type="entry name" value="cAMP-dependent protein kinase regulatory subunit, dimerization-anchoring domain"/>
    <property type="match status" value="1"/>
</dbReference>
<comment type="subcellular location">
    <subcellularLocation>
        <location evidence="1">Cell projection</location>
        <location evidence="1">Cilium</location>
    </subcellularLocation>
</comment>
<keyword evidence="5" id="KW-0966">Cell projection</keyword>
<dbReference type="GO" id="GO:0006228">
    <property type="term" value="P:UTP biosynthetic process"/>
    <property type="evidence" value="ECO:0007669"/>
    <property type="project" value="InterPro"/>
</dbReference>
<evidence type="ECO:0000313" key="11">
    <source>
        <dbReference type="EMBL" id="KAF0306038.1"/>
    </source>
</evidence>
<keyword evidence="4" id="KW-0378">Hydrolase</keyword>
<dbReference type="FunFam" id="3.30.70.141:FF:000010">
    <property type="entry name" value="Nucleoside diphosphate kinase 7"/>
    <property type="match status" value="1"/>
</dbReference>
<dbReference type="InterPro" id="IPR034907">
    <property type="entry name" value="NDK-like_dom"/>
</dbReference>
<sequence length="194" mass="21871">MEKTLAIIKPNAIANAEEIEKMIIKDGFTIVQRRRVLLSKEQAMEFYAEHRDKPFFSDLINFMTSGPVLAMVLSKDRAVRAWRRLLGPTSVAAAIKKHPDSIRARFGSSDTENAAHGSDSAESAEREIRFFFPDVTLYPILSGMEARDFVDDYVSETLVRGLTELCKTKPADPVSWLAEWLLSNNPYQPVQGVH</sequence>
<accession>A0A6A4WUS4</accession>
<dbReference type="PRINTS" id="PR01243">
    <property type="entry name" value="NUCDPKINASE"/>
</dbReference>
<dbReference type="EMBL" id="VIIS01000696">
    <property type="protein sequence ID" value="KAF0306038.1"/>
    <property type="molecule type" value="Genomic_DNA"/>
</dbReference>
<keyword evidence="11" id="KW-0418">Kinase</keyword>
<keyword evidence="12" id="KW-1185">Reference proteome</keyword>
<keyword evidence="11" id="KW-0808">Transferase</keyword>
<evidence type="ECO:0000256" key="8">
    <source>
        <dbReference type="PROSITE-ProRule" id="PRU00706"/>
    </source>
</evidence>
<comment type="caution">
    <text evidence="11">The sequence shown here is derived from an EMBL/GenBank/DDBJ whole genome shotgun (WGS) entry which is preliminary data.</text>
</comment>
<dbReference type="Proteomes" id="UP000440578">
    <property type="component" value="Unassembled WGS sequence"/>
</dbReference>